<dbReference type="STRING" id="764299.STRIC_0957"/>
<feature type="transmembrane region" description="Helical" evidence="1">
    <location>
        <begin position="12"/>
        <end position="38"/>
    </location>
</feature>
<evidence type="ECO:0000256" key="1">
    <source>
        <dbReference type="SAM" id="Phobius"/>
    </source>
</evidence>
<sequence>MRLIQTLFKRYLPYVLSIAIILIMAILLWAICYAFVSVSKYNTLALFKQIDFSYIARAGYLMILITVAVYGLIFLEIQFRKFKSFHPLYSQFMNQCHQKIFEWYPIFAIILFLLLVFPEDTFNLLATLLSTIALLGSFFKKHSLVVFKSMVKLPSLFSPHREDHSSAIQHEKGTRSNLKHDDSSSIIQSLLTKSNK</sequence>
<name>G5K2E5_9STRE</name>
<dbReference type="Proteomes" id="UP000003330">
    <property type="component" value="Unassembled WGS sequence"/>
</dbReference>
<keyword evidence="1" id="KW-0472">Membrane</keyword>
<protein>
    <submittedName>
        <fullName evidence="2">Uncharacterized protein</fullName>
    </submittedName>
</protein>
<keyword evidence="1" id="KW-0812">Transmembrane</keyword>
<keyword evidence="3" id="KW-1185">Reference proteome</keyword>
<organism evidence="2 3">
    <name type="scientific">Streptococcus ictaluri 707-05</name>
    <dbReference type="NCBI Taxonomy" id="764299"/>
    <lineage>
        <taxon>Bacteria</taxon>
        <taxon>Bacillati</taxon>
        <taxon>Bacillota</taxon>
        <taxon>Bacilli</taxon>
        <taxon>Lactobacillales</taxon>
        <taxon>Streptococcaceae</taxon>
        <taxon>Streptococcus</taxon>
    </lineage>
</organism>
<accession>G5K2E5</accession>
<gene>
    <name evidence="2" type="ORF">STRIC_0957</name>
</gene>
<feature type="transmembrane region" description="Helical" evidence="1">
    <location>
        <begin position="58"/>
        <end position="79"/>
    </location>
</feature>
<reference evidence="2 3" key="1">
    <citation type="journal article" date="2014" name="Int. J. Syst. Evol. Microbiol.">
        <title>Phylogenomics and the dynamic genome evolution of the genus Streptococcus.</title>
        <authorList>
            <consortium name="The Broad Institute Genome Sequencing Platform"/>
            <person name="Richards V.P."/>
            <person name="Palmer S.R."/>
            <person name="Pavinski Bitar P.D."/>
            <person name="Qin X."/>
            <person name="Weinstock G.M."/>
            <person name="Highlander S.K."/>
            <person name="Town C.D."/>
            <person name="Burne R.A."/>
            <person name="Stanhope M.J."/>
        </authorList>
    </citation>
    <scope>NUCLEOTIDE SEQUENCE [LARGE SCALE GENOMIC DNA]</scope>
    <source>
        <strain evidence="2 3">707-05</strain>
    </source>
</reference>
<dbReference type="AlphaFoldDB" id="G5K2E5"/>
<evidence type="ECO:0000313" key="3">
    <source>
        <dbReference type="Proteomes" id="UP000003330"/>
    </source>
</evidence>
<feature type="transmembrane region" description="Helical" evidence="1">
    <location>
        <begin position="100"/>
        <end position="116"/>
    </location>
</feature>
<proteinExistence type="predicted"/>
<keyword evidence="1" id="KW-1133">Transmembrane helix</keyword>
<evidence type="ECO:0000313" key="2">
    <source>
        <dbReference type="EMBL" id="EHI69445.1"/>
    </source>
</evidence>
<dbReference type="EMBL" id="AEUX02000006">
    <property type="protein sequence ID" value="EHI69445.1"/>
    <property type="molecule type" value="Genomic_DNA"/>
</dbReference>
<comment type="caution">
    <text evidence="2">The sequence shown here is derived from an EMBL/GenBank/DDBJ whole genome shotgun (WGS) entry which is preliminary data.</text>
</comment>
<feature type="transmembrane region" description="Helical" evidence="1">
    <location>
        <begin position="122"/>
        <end position="139"/>
    </location>
</feature>